<dbReference type="InterPro" id="IPR036411">
    <property type="entry name" value="TorD-like_sf"/>
</dbReference>
<dbReference type="Proteomes" id="UP000076962">
    <property type="component" value="Unassembled WGS sequence"/>
</dbReference>
<evidence type="ECO:0000313" key="3">
    <source>
        <dbReference type="Proteomes" id="UP000076962"/>
    </source>
</evidence>
<proteinExistence type="predicted"/>
<keyword evidence="3" id="KW-1185">Reference proteome</keyword>
<keyword evidence="1" id="KW-0143">Chaperone</keyword>
<dbReference type="Gene3D" id="1.10.3480.10">
    <property type="entry name" value="TorD-like"/>
    <property type="match status" value="1"/>
</dbReference>
<dbReference type="InterPro" id="IPR050289">
    <property type="entry name" value="TorD/DmsD_chaperones"/>
</dbReference>
<accession>A0A176RU14</accession>
<dbReference type="AlphaFoldDB" id="A0A176RU14"/>
<dbReference type="Pfam" id="PF02613">
    <property type="entry name" value="Nitrate_red_del"/>
    <property type="match status" value="1"/>
</dbReference>
<name>A0A176RU14_9GAMM</name>
<gene>
    <name evidence="2" type="ORF">THIOM_005153</name>
</gene>
<dbReference type="PANTHER" id="PTHR34227">
    <property type="entry name" value="CHAPERONE PROTEIN YCDY"/>
    <property type="match status" value="1"/>
</dbReference>
<evidence type="ECO:0000313" key="2">
    <source>
        <dbReference type="EMBL" id="OAD19228.1"/>
    </source>
</evidence>
<dbReference type="PANTHER" id="PTHR34227:SF1">
    <property type="entry name" value="DIMETHYL SULFOXIDE REDUCTASE CHAPERONE-RELATED"/>
    <property type="match status" value="1"/>
</dbReference>
<organism evidence="2 3">
    <name type="scientific">Candidatus Thiomargarita nelsonii</name>
    <dbReference type="NCBI Taxonomy" id="1003181"/>
    <lineage>
        <taxon>Bacteria</taxon>
        <taxon>Pseudomonadati</taxon>
        <taxon>Pseudomonadota</taxon>
        <taxon>Gammaproteobacteria</taxon>
        <taxon>Thiotrichales</taxon>
        <taxon>Thiotrichaceae</taxon>
        <taxon>Thiomargarita</taxon>
    </lineage>
</organism>
<dbReference type="InterPro" id="IPR020945">
    <property type="entry name" value="DMSO/NO3_reduct_chaperone"/>
</dbReference>
<sequence>MQRGLLAQLLSAANAPWRETLIALEPQLNYNEDIEAEYSRLFILAFPNVAVQPFGSYWLEEDQRLMGKSSLEIQEMMASHGIEIAENSGLLPDHIVSELEFMAYLASQEDTQQTQQQLLEQHLARWTPQFTAALRAAKPAPYYSLAADFIEQFIDSEVQAFRK</sequence>
<dbReference type="EMBL" id="LUTY01002889">
    <property type="protein sequence ID" value="OAD19228.1"/>
    <property type="molecule type" value="Genomic_DNA"/>
</dbReference>
<protein>
    <submittedName>
        <fullName evidence="2">Component of anaerobic dehydrogenase</fullName>
    </submittedName>
</protein>
<dbReference type="SUPFAM" id="SSF89155">
    <property type="entry name" value="TorD-like"/>
    <property type="match status" value="1"/>
</dbReference>
<reference evidence="2 3" key="1">
    <citation type="submission" date="2016-05" db="EMBL/GenBank/DDBJ databases">
        <title>Single-cell genome of chain-forming Candidatus Thiomargarita nelsonii and comparison to other large sulfur-oxidizing bacteria.</title>
        <authorList>
            <person name="Winkel M."/>
            <person name="Salman V."/>
            <person name="Woyke T."/>
            <person name="Schulz-Vogt H."/>
            <person name="Richter M."/>
            <person name="Flood B."/>
            <person name="Bailey J."/>
            <person name="Amann R."/>
            <person name="Mussmann M."/>
        </authorList>
    </citation>
    <scope>NUCLEOTIDE SEQUENCE [LARGE SCALE GENOMIC DNA]</scope>
    <source>
        <strain evidence="2 3">THI036</strain>
    </source>
</reference>
<comment type="caution">
    <text evidence="2">The sequence shown here is derived from an EMBL/GenBank/DDBJ whole genome shotgun (WGS) entry which is preliminary data.</text>
</comment>
<evidence type="ECO:0000256" key="1">
    <source>
        <dbReference type="ARBA" id="ARBA00023186"/>
    </source>
</evidence>